<name>A0A3D9H9K3_9PROT</name>
<accession>A0A3D9H9K3</accession>
<dbReference type="GO" id="GO:0016616">
    <property type="term" value="F:oxidoreductase activity, acting on the CH-OH group of donors, NAD or NADP as acceptor"/>
    <property type="evidence" value="ECO:0007669"/>
    <property type="project" value="UniProtKB-ARBA"/>
</dbReference>
<dbReference type="InterPro" id="IPR029753">
    <property type="entry name" value="D-isomer_DH_CS"/>
</dbReference>
<dbReference type="Pfam" id="PF02826">
    <property type="entry name" value="2-Hacid_dh_C"/>
    <property type="match status" value="1"/>
</dbReference>
<feature type="domain" description="D-isomer specific 2-hydroxyacid dehydrogenase NAD-binding" evidence="3">
    <location>
        <begin position="113"/>
        <end position="273"/>
    </location>
</feature>
<dbReference type="GO" id="GO:0051287">
    <property type="term" value="F:NAD binding"/>
    <property type="evidence" value="ECO:0007669"/>
    <property type="project" value="InterPro"/>
</dbReference>
<dbReference type="InterPro" id="IPR006140">
    <property type="entry name" value="D-isomer_DH_NAD-bd"/>
</dbReference>
<dbReference type="InterPro" id="IPR036291">
    <property type="entry name" value="NAD(P)-bd_dom_sf"/>
</dbReference>
<dbReference type="RefSeq" id="WP_115938165.1">
    <property type="nucleotide sequence ID" value="NZ_QRDW01000010.1"/>
</dbReference>
<dbReference type="Gene3D" id="3.40.50.720">
    <property type="entry name" value="NAD(P)-binding Rossmann-like Domain"/>
    <property type="match status" value="2"/>
</dbReference>
<dbReference type="PROSITE" id="PS00671">
    <property type="entry name" value="D_2_HYDROXYACID_DH_3"/>
    <property type="match status" value="1"/>
</dbReference>
<organism evidence="4 5">
    <name type="scientific">Aestuariispira insulae</name>
    <dbReference type="NCBI Taxonomy" id="1461337"/>
    <lineage>
        <taxon>Bacteria</taxon>
        <taxon>Pseudomonadati</taxon>
        <taxon>Pseudomonadota</taxon>
        <taxon>Alphaproteobacteria</taxon>
        <taxon>Rhodospirillales</taxon>
        <taxon>Kiloniellaceae</taxon>
        <taxon>Aestuariispira</taxon>
    </lineage>
</organism>
<dbReference type="SUPFAM" id="SSF51735">
    <property type="entry name" value="NAD(P)-binding Rossmann-fold domains"/>
    <property type="match status" value="1"/>
</dbReference>
<sequence>MAVLLCSRSESAQEWAKAFAALNAFELRVWPNAGDLSEIDYAIAAHPEEGVLAQCSNLKAIHSLWAGIEHLTNDPSLPKNVPIIRMIDPGLTQGMVEYVFGHVMRYHLLTHIFQAGQARHDWAPMDPPLAQERTIGMLGLGVLGGTIAGKLSDFGFNMLGWSRSPKEIKGVDCLHGENGLIELLSRSSILINLLPNTPATTKLLNAENLAQLPTGACIVNAGRGQLIDDDALLAALDTGQIGGASLDVFWEEPLPKDHPYWSHDKVLVTPHIASVTRISTGAATVVKNLRHLMAGGAIDVIDGVMDPGAGY</sequence>
<dbReference type="PANTHER" id="PTHR43333">
    <property type="entry name" value="2-HACID_DH_C DOMAIN-CONTAINING PROTEIN"/>
    <property type="match status" value="1"/>
</dbReference>
<evidence type="ECO:0000259" key="3">
    <source>
        <dbReference type="Pfam" id="PF02826"/>
    </source>
</evidence>
<evidence type="ECO:0000256" key="1">
    <source>
        <dbReference type="ARBA" id="ARBA00023002"/>
    </source>
</evidence>
<keyword evidence="4" id="KW-0670">Pyruvate</keyword>
<proteinExistence type="predicted"/>
<keyword evidence="5" id="KW-1185">Reference proteome</keyword>
<protein>
    <submittedName>
        <fullName evidence="4">Glyoxylate/hydroxypyruvate reductase A</fullName>
    </submittedName>
</protein>
<gene>
    <name evidence="4" type="ORF">DFP90_11089</name>
</gene>
<reference evidence="4 5" key="1">
    <citation type="submission" date="2018-07" db="EMBL/GenBank/DDBJ databases">
        <title>Genomic Encyclopedia of Type Strains, Phase III (KMG-III): the genomes of soil and plant-associated and newly described type strains.</title>
        <authorList>
            <person name="Whitman W."/>
        </authorList>
    </citation>
    <scope>NUCLEOTIDE SEQUENCE [LARGE SCALE GENOMIC DNA]</scope>
    <source>
        <strain evidence="4 5">CECT 8488</strain>
    </source>
</reference>
<dbReference type="EMBL" id="QRDW01000010">
    <property type="protein sequence ID" value="RED46180.1"/>
    <property type="molecule type" value="Genomic_DNA"/>
</dbReference>
<dbReference type="Proteomes" id="UP000256845">
    <property type="component" value="Unassembled WGS sequence"/>
</dbReference>
<evidence type="ECO:0000313" key="4">
    <source>
        <dbReference type="EMBL" id="RED46180.1"/>
    </source>
</evidence>
<dbReference type="CDD" id="cd12164">
    <property type="entry name" value="GDH_like_2"/>
    <property type="match status" value="1"/>
</dbReference>
<evidence type="ECO:0000256" key="2">
    <source>
        <dbReference type="ARBA" id="ARBA00023027"/>
    </source>
</evidence>
<dbReference type="OrthoDB" id="9787219at2"/>
<comment type="caution">
    <text evidence="4">The sequence shown here is derived from an EMBL/GenBank/DDBJ whole genome shotgun (WGS) entry which is preliminary data.</text>
</comment>
<dbReference type="PANTHER" id="PTHR43333:SF1">
    <property type="entry name" value="D-ISOMER SPECIFIC 2-HYDROXYACID DEHYDROGENASE NAD-BINDING DOMAIN-CONTAINING PROTEIN"/>
    <property type="match status" value="1"/>
</dbReference>
<keyword evidence="1" id="KW-0560">Oxidoreductase</keyword>
<keyword evidence="2" id="KW-0520">NAD</keyword>
<dbReference type="AlphaFoldDB" id="A0A3D9H9K3"/>
<evidence type="ECO:0000313" key="5">
    <source>
        <dbReference type="Proteomes" id="UP000256845"/>
    </source>
</evidence>